<dbReference type="Proteomes" id="UP000223741">
    <property type="component" value="Segment"/>
</dbReference>
<sequence>MDFCWEDSETGCICGHGCEPPEWMFSDQPKTRPVLPHTFGREDPATLTREQRRGLKKLARKRGRPYKVQAK</sequence>
<reference evidence="2 3" key="1">
    <citation type="submission" date="2015-11" db="EMBL/GenBank/DDBJ databases">
        <authorList>
            <person name="Lee I.Y."/>
            <person name="Jacobs-Sera D."/>
            <person name="Guerrero C.A."/>
            <person name="Bowman C.A."/>
            <person name="Russell D.A."/>
            <person name="Pope W.H."/>
            <person name="Hatfull G.F."/>
        </authorList>
    </citation>
    <scope>NUCLEOTIDE SEQUENCE [LARGE SCALE GENOMIC DNA]</scope>
</reference>
<protein>
    <submittedName>
        <fullName evidence="2">Uncharacterized protein</fullName>
    </submittedName>
</protein>
<feature type="compositionally biased region" description="Basic and acidic residues" evidence="1">
    <location>
        <begin position="39"/>
        <end position="53"/>
    </location>
</feature>
<accession>A0A0U4JNZ6</accession>
<evidence type="ECO:0000313" key="2">
    <source>
        <dbReference type="EMBL" id="ALY10081.1"/>
    </source>
</evidence>
<name>A0A0U4JNZ6_9CAUD</name>
<evidence type="ECO:0000256" key="1">
    <source>
        <dbReference type="SAM" id="MobiDB-lite"/>
    </source>
</evidence>
<gene>
    <name evidence="2" type="primary">62</name>
    <name evidence="2" type="ORF">RAP15_62</name>
</gene>
<evidence type="ECO:0000313" key="3">
    <source>
        <dbReference type="Proteomes" id="UP000223741"/>
    </source>
</evidence>
<proteinExistence type="predicted"/>
<feature type="region of interest" description="Disordered" evidence="1">
    <location>
        <begin position="36"/>
        <end position="71"/>
    </location>
</feature>
<dbReference type="EMBL" id="KU160662">
    <property type="protein sequence ID" value="ALY10081.1"/>
    <property type="molecule type" value="Genomic_DNA"/>
</dbReference>
<feature type="compositionally biased region" description="Basic residues" evidence="1">
    <location>
        <begin position="54"/>
        <end position="71"/>
    </location>
</feature>
<organism evidence="2 3">
    <name type="scientific">Arthrobacter phage RAP15</name>
    <dbReference type="NCBI Taxonomy" id="1772312"/>
    <lineage>
        <taxon>Viruses</taxon>
        <taxon>Duplodnaviria</taxon>
        <taxon>Heunggongvirae</taxon>
        <taxon>Uroviricota</taxon>
        <taxon>Caudoviricetes</taxon>
        <taxon>Korravirus</taxon>
        <taxon>Korravirus korra</taxon>
    </lineage>
</organism>